<sequence>MRCKLGANLDIQATYLSLSEITEIKSILFQGQEGELEDPILPFKSKHPILLPGNHKISAMIIQEADILKQSYWIVGAKILSRKIVNKCVVCCRYYSKPVKQLMGDLPKARVEISRAFTNCGCDFTGSIDKNSPKDVGKSLLKLM</sequence>
<gene>
    <name evidence="1" type="ORF">CEXT_18791</name>
</gene>
<dbReference type="EMBL" id="BPLR01001335">
    <property type="protein sequence ID" value="GIZ01685.1"/>
    <property type="molecule type" value="Genomic_DNA"/>
</dbReference>
<accession>A0AAV4Y5C3</accession>
<comment type="caution">
    <text evidence="1">The sequence shown here is derived from an EMBL/GenBank/DDBJ whole genome shotgun (WGS) entry which is preliminary data.</text>
</comment>
<name>A0AAV4Y5C3_CAEEX</name>
<keyword evidence="2" id="KW-1185">Reference proteome</keyword>
<dbReference type="Proteomes" id="UP001054945">
    <property type="component" value="Unassembled WGS sequence"/>
</dbReference>
<protein>
    <submittedName>
        <fullName evidence="1">Uncharacterized protein</fullName>
    </submittedName>
</protein>
<organism evidence="1 2">
    <name type="scientific">Caerostris extrusa</name>
    <name type="common">Bark spider</name>
    <name type="synonym">Caerostris bankana</name>
    <dbReference type="NCBI Taxonomy" id="172846"/>
    <lineage>
        <taxon>Eukaryota</taxon>
        <taxon>Metazoa</taxon>
        <taxon>Ecdysozoa</taxon>
        <taxon>Arthropoda</taxon>
        <taxon>Chelicerata</taxon>
        <taxon>Arachnida</taxon>
        <taxon>Araneae</taxon>
        <taxon>Araneomorphae</taxon>
        <taxon>Entelegynae</taxon>
        <taxon>Araneoidea</taxon>
        <taxon>Araneidae</taxon>
        <taxon>Caerostris</taxon>
    </lineage>
</organism>
<dbReference type="PANTHER" id="PTHR47331">
    <property type="entry name" value="PHD-TYPE DOMAIN-CONTAINING PROTEIN"/>
    <property type="match status" value="1"/>
</dbReference>
<evidence type="ECO:0000313" key="2">
    <source>
        <dbReference type="Proteomes" id="UP001054945"/>
    </source>
</evidence>
<evidence type="ECO:0000313" key="1">
    <source>
        <dbReference type="EMBL" id="GIZ01685.1"/>
    </source>
</evidence>
<reference evidence="1 2" key="1">
    <citation type="submission" date="2021-06" db="EMBL/GenBank/DDBJ databases">
        <title>Caerostris extrusa draft genome.</title>
        <authorList>
            <person name="Kono N."/>
            <person name="Arakawa K."/>
        </authorList>
    </citation>
    <scope>NUCLEOTIDE SEQUENCE [LARGE SCALE GENOMIC DNA]</scope>
</reference>
<dbReference type="AlphaFoldDB" id="A0AAV4Y5C3"/>
<proteinExistence type="predicted"/>